<dbReference type="EMBL" id="JAGMUX010000014">
    <property type="protein sequence ID" value="KAH7239957.1"/>
    <property type="molecule type" value="Genomic_DNA"/>
</dbReference>
<protein>
    <submittedName>
        <fullName evidence="2">Uncharacterized protein</fullName>
    </submittedName>
</protein>
<gene>
    <name evidence="2" type="ORF">BKA55DRAFT_693505</name>
</gene>
<dbReference type="AlphaFoldDB" id="A0A9P9GK36"/>
<comment type="caution">
    <text evidence="2">The sequence shown here is derived from an EMBL/GenBank/DDBJ whole genome shotgun (WGS) entry which is preliminary data.</text>
</comment>
<sequence>MHYHHANFHSLLQGALASPIAEPAAEVETRDMDPSVPNFGDFPWPHNAGPPSSN</sequence>
<organism evidence="2 3">
    <name type="scientific">Fusarium redolens</name>
    <dbReference type="NCBI Taxonomy" id="48865"/>
    <lineage>
        <taxon>Eukaryota</taxon>
        <taxon>Fungi</taxon>
        <taxon>Dikarya</taxon>
        <taxon>Ascomycota</taxon>
        <taxon>Pezizomycotina</taxon>
        <taxon>Sordariomycetes</taxon>
        <taxon>Hypocreomycetidae</taxon>
        <taxon>Hypocreales</taxon>
        <taxon>Nectriaceae</taxon>
        <taxon>Fusarium</taxon>
        <taxon>Fusarium redolens species complex</taxon>
    </lineage>
</organism>
<dbReference type="GeneID" id="70229877"/>
<evidence type="ECO:0000313" key="3">
    <source>
        <dbReference type="Proteomes" id="UP000720189"/>
    </source>
</evidence>
<accession>A0A9P9GK36</accession>
<evidence type="ECO:0000313" key="2">
    <source>
        <dbReference type="EMBL" id="KAH7239957.1"/>
    </source>
</evidence>
<dbReference type="Proteomes" id="UP000720189">
    <property type="component" value="Unassembled WGS sequence"/>
</dbReference>
<name>A0A9P9GK36_FUSRE</name>
<dbReference type="RefSeq" id="XP_046045751.1">
    <property type="nucleotide sequence ID" value="XM_046199923.1"/>
</dbReference>
<keyword evidence="3" id="KW-1185">Reference proteome</keyword>
<evidence type="ECO:0000256" key="1">
    <source>
        <dbReference type="SAM" id="MobiDB-lite"/>
    </source>
</evidence>
<feature type="region of interest" description="Disordered" evidence="1">
    <location>
        <begin position="22"/>
        <end position="54"/>
    </location>
</feature>
<reference evidence="2" key="1">
    <citation type="journal article" date="2021" name="Nat. Commun.">
        <title>Genetic determinants of endophytism in the Arabidopsis root mycobiome.</title>
        <authorList>
            <person name="Mesny F."/>
            <person name="Miyauchi S."/>
            <person name="Thiergart T."/>
            <person name="Pickel B."/>
            <person name="Atanasova L."/>
            <person name="Karlsson M."/>
            <person name="Huettel B."/>
            <person name="Barry K.W."/>
            <person name="Haridas S."/>
            <person name="Chen C."/>
            <person name="Bauer D."/>
            <person name="Andreopoulos W."/>
            <person name="Pangilinan J."/>
            <person name="LaButti K."/>
            <person name="Riley R."/>
            <person name="Lipzen A."/>
            <person name="Clum A."/>
            <person name="Drula E."/>
            <person name="Henrissat B."/>
            <person name="Kohler A."/>
            <person name="Grigoriev I.V."/>
            <person name="Martin F.M."/>
            <person name="Hacquard S."/>
        </authorList>
    </citation>
    <scope>NUCLEOTIDE SEQUENCE</scope>
    <source>
        <strain evidence="2">MPI-CAGE-AT-0023</strain>
    </source>
</reference>
<proteinExistence type="predicted"/>